<gene>
    <name evidence="3" type="ORF">NYP16_04145</name>
</gene>
<protein>
    <submittedName>
        <fullName evidence="3">OprO/OprP family phosphate-selective porin</fullName>
    </submittedName>
</protein>
<feature type="coiled-coil region" evidence="1">
    <location>
        <begin position="25"/>
        <end position="55"/>
    </location>
</feature>
<dbReference type="InterPro" id="IPR023614">
    <property type="entry name" value="Porin_dom_sf"/>
</dbReference>
<organism evidence="3 4">
    <name type="scientific">Govanella unica</name>
    <dbReference type="NCBI Taxonomy" id="2975056"/>
    <lineage>
        <taxon>Bacteria</taxon>
        <taxon>Pseudomonadati</taxon>
        <taxon>Pseudomonadota</taxon>
        <taxon>Alphaproteobacteria</taxon>
        <taxon>Emcibacterales</taxon>
        <taxon>Govanellaceae</taxon>
        <taxon>Govanella</taxon>
    </lineage>
</organism>
<reference evidence="3" key="2">
    <citation type="journal article" date="2023" name="Syst. Appl. Microbiol.">
        <title>Govania unica gen. nov., sp. nov., a rare biosphere bacterium that represents a novel family in the class Alphaproteobacteria.</title>
        <authorList>
            <person name="Vandamme P."/>
            <person name="Peeters C."/>
            <person name="Hettiarachchi A."/>
            <person name="Cnockaert M."/>
            <person name="Carlier A."/>
        </authorList>
    </citation>
    <scope>NUCLEOTIDE SEQUENCE</scope>
    <source>
        <strain evidence="3">LMG 31809</strain>
    </source>
</reference>
<dbReference type="EMBL" id="JANWOI010000001">
    <property type="protein sequence ID" value="MDA5193146.1"/>
    <property type="molecule type" value="Genomic_DNA"/>
</dbReference>
<dbReference type="Proteomes" id="UP001141619">
    <property type="component" value="Unassembled WGS sequence"/>
</dbReference>
<keyword evidence="1" id="KW-0175">Coiled coil</keyword>
<keyword evidence="4" id="KW-1185">Reference proteome</keyword>
<comment type="caution">
    <text evidence="3">The sequence shown here is derived from an EMBL/GenBank/DDBJ whole genome shotgun (WGS) entry which is preliminary data.</text>
</comment>
<keyword evidence="2" id="KW-0732">Signal</keyword>
<dbReference type="InterPro" id="IPR010870">
    <property type="entry name" value="Porin_O/P"/>
</dbReference>
<dbReference type="RefSeq" id="WP_274942840.1">
    <property type="nucleotide sequence ID" value="NZ_JANWOI010000001.1"/>
</dbReference>
<evidence type="ECO:0000313" key="4">
    <source>
        <dbReference type="Proteomes" id="UP001141619"/>
    </source>
</evidence>
<name>A0A9X3TWB9_9PROT</name>
<evidence type="ECO:0000313" key="3">
    <source>
        <dbReference type="EMBL" id="MDA5193146.1"/>
    </source>
</evidence>
<evidence type="ECO:0000256" key="1">
    <source>
        <dbReference type="SAM" id="Coils"/>
    </source>
</evidence>
<feature type="signal peptide" evidence="2">
    <location>
        <begin position="1"/>
        <end position="28"/>
    </location>
</feature>
<feature type="chain" id="PRO_5040799963" evidence="2">
    <location>
        <begin position="29"/>
        <end position="438"/>
    </location>
</feature>
<dbReference type="SUPFAM" id="SSF56935">
    <property type="entry name" value="Porins"/>
    <property type="match status" value="1"/>
</dbReference>
<reference evidence="3" key="1">
    <citation type="submission" date="2022-08" db="EMBL/GenBank/DDBJ databases">
        <authorList>
            <person name="Vandamme P."/>
            <person name="Hettiarachchi A."/>
            <person name="Peeters C."/>
            <person name="Cnockaert M."/>
            <person name="Carlier A."/>
        </authorList>
    </citation>
    <scope>NUCLEOTIDE SEQUENCE</scope>
    <source>
        <strain evidence="3">LMG 31809</strain>
    </source>
</reference>
<dbReference type="Gene3D" id="2.40.160.10">
    <property type="entry name" value="Porin"/>
    <property type="match status" value="1"/>
</dbReference>
<accession>A0A9X3TWB9</accession>
<proteinExistence type="predicted"/>
<evidence type="ECO:0000256" key="2">
    <source>
        <dbReference type="SAM" id="SignalP"/>
    </source>
</evidence>
<sequence length="438" mass="47685">MIGKRFTRALGIGTALSTVLLSALPAAAQQSIESLQEQLEMLQNQIMELTAAQQKQASSAPDFKIKWKPAPTISSADGRFEMGIKGRMFFDTAWVDDADNTESVRAAKFRLARLGVAGKAWNNLKYNFEVDFAGDKTSIKDATIGYDLGLTTVQIGHFKTFNSLDEQTSDTYTTFMERATGNAAFGLTRQMGIAVLAGDKTWSASAGAFRGAQSDTANDTGQTFAARLTYGPKVGDGLVHMGVSYRHRNKGADQGAYSYSTAPFTSFGTKFVNTGALAKTDNLFGAELAGVYGPFSVQGEYMTLKAKRLTPAVGFGDPSFQSYYVDASWFITGESRPYEGKSGTFGRVKPKSPAYNGGWGAWQVAARYDVTNLTDENIFGGDQKTWIVGLNWYLNDWSRLMANYSRAKITDGPNSLTTNGPDRANKVNAVMLRAQVDW</sequence>
<dbReference type="AlphaFoldDB" id="A0A9X3TWB9"/>
<dbReference type="Pfam" id="PF07396">
    <property type="entry name" value="Porin_O_P"/>
    <property type="match status" value="1"/>
</dbReference>